<protein>
    <recommendedName>
        <fullName evidence="8">V-type proton ATPase subunit a</fullName>
    </recommendedName>
</protein>
<evidence type="ECO:0000313" key="11">
    <source>
        <dbReference type="Proteomes" id="UP000824469"/>
    </source>
</evidence>
<evidence type="ECO:0000256" key="5">
    <source>
        <dbReference type="ARBA" id="ARBA00022989"/>
    </source>
</evidence>
<comment type="function">
    <text evidence="8">Essential component of the vacuolar proton pump (V-ATPase), a multimeric enzyme that catalyzes the translocation of protons across the membranes. Required for assembly and activity of the V-ATPase.</text>
</comment>
<keyword evidence="9" id="KW-0175">Coiled coil</keyword>
<dbReference type="GO" id="GO:0046961">
    <property type="term" value="F:proton-transporting ATPase activity, rotational mechanism"/>
    <property type="evidence" value="ECO:0007669"/>
    <property type="project" value="InterPro"/>
</dbReference>
<dbReference type="Proteomes" id="UP000824469">
    <property type="component" value="Unassembled WGS sequence"/>
</dbReference>
<evidence type="ECO:0000256" key="4">
    <source>
        <dbReference type="ARBA" id="ARBA00022692"/>
    </source>
</evidence>
<dbReference type="PANTHER" id="PTHR11629">
    <property type="entry name" value="VACUOLAR PROTON ATPASES"/>
    <property type="match status" value="1"/>
</dbReference>
<dbReference type="GO" id="GO:0033179">
    <property type="term" value="C:proton-transporting V-type ATPase, V0 domain"/>
    <property type="evidence" value="ECO:0007669"/>
    <property type="project" value="InterPro"/>
</dbReference>
<comment type="similarity">
    <text evidence="2 8">Belongs to the V-ATPase 116 kDa subunit family.</text>
</comment>
<dbReference type="Pfam" id="PF01496">
    <property type="entry name" value="V_ATPase_I"/>
    <property type="match status" value="1"/>
</dbReference>
<organism evidence="10 11">
    <name type="scientific">Taxus chinensis</name>
    <name type="common">Chinese yew</name>
    <name type="synonym">Taxus wallichiana var. chinensis</name>
    <dbReference type="NCBI Taxonomy" id="29808"/>
    <lineage>
        <taxon>Eukaryota</taxon>
        <taxon>Viridiplantae</taxon>
        <taxon>Streptophyta</taxon>
        <taxon>Embryophyta</taxon>
        <taxon>Tracheophyta</taxon>
        <taxon>Spermatophyta</taxon>
        <taxon>Pinopsida</taxon>
        <taxon>Pinidae</taxon>
        <taxon>Conifers II</taxon>
        <taxon>Cupressales</taxon>
        <taxon>Taxaceae</taxon>
        <taxon>Taxus</taxon>
    </lineage>
</organism>
<keyword evidence="3 8" id="KW-0813">Transport</keyword>
<comment type="caution">
    <text evidence="10">The sequence shown here is derived from an EMBL/GenBank/DDBJ whole genome shotgun (WGS) entry which is preliminary data.</text>
</comment>
<keyword evidence="6 8" id="KW-0406">Ion transport</keyword>
<dbReference type="InterPro" id="IPR002490">
    <property type="entry name" value="V-ATPase_116kDa_su"/>
</dbReference>
<accession>A0AA38GZQ0</accession>
<keyword evidence="7" id="KW-0472">Membrane</keyword>
<evidence type="ECO:0000256" key="9">
    <source>
        <dbReference type="SAM" id="Coils"/>
    </source>
</evidence>
<keyword evidence="8" id="KW-0375">Hydrogen ion transport</keyword>
<feature type="coiled-coil region" evidence="9">
    <location>
        <begin position="52"/>
        <end position="79"/>
    </location>
</feature>
<name>A0AA38GZQ0_TAXCH</name>
<evidence type="ECO:0000256" key="6">
    <source>
        <dbReference type="ARBA" id="ARBA00023065"/>
    </source>
</evidence>
<evidence type="ECO:0000256" key="8">
    <source>
        <dbReference type="RuleBase" id="RU361189"/>
    </source>
</evidence>
<dbReference type="AlphaFoldDB" id="A0AA38GZQ0"/>
<sequence>LNADKSPFQLTYANQVKRCGEMVQKLHFFREQISKAGLCPSNRPLLEPDIEFDDLEAQLGEYEAELQEINANSEKLQRTYSELSEFTLVLEKAGMFLSKSQTNMVARQKEIEETSYNGEELEDSSLLLEQETQAGLPRHGRLRFICGLIPKAKVIPFERVLFRATRGNMLFKQVAVEQHVKDPVLCEMVRSYSY</sequence>
<dbReference type="GO" id="GO:0051117">
    <property type="term" value="F:ATPase binding"/>
    <property type="evidence" value="ECO:0007669"/>
    <property type="project" value="TreeGrafter"/>
</dbReference>
<dbReference type="GO" id="GO:0016471">
    <property type="term" value="C:vacuolar proton-transporting V-type ATPase complex"/>
    <property type="evidence" value="ECO:0007669"/>
    <property type="project" value="TreeGrafter"/>
</dbReference>
<reference evidence="10 11" key="1">
    <citation type="journal article" date="2021" name="Nat. Plants">
        <title>The Taxus genome provides insights into paclitaxel biosynthesis.</title>
        <authorList>
            <person name="Xiong X."/>
            <person name="Gou J."/>
            <person name="Liao Q."/>
            <person name="Li Y."/>
            <person name="Zhou Q."/>
            <person name="Bi G."/>
            <person name="Li C."/>
            <person name="Du R."/>
            <person name="Wang X."/>
            <person name="Sun T."/>
            <person name="Guo L."/>
            <person name="Liang H."/>
            <person name="Lu P."/>
            <person name="Wu Y."/>
            <person name="Zhang Z."/>
            <person name="Ro D.K."/>
            <person name="Shang Y."/>
            <person name="Huang S."/>
            <person name="Yan J."/>
        </authorList>
    </citation>
    <scope>NUCLEOTIDE SEQUENCE [LARGE SCALE GENOMIC DNA]</scope>
    <source>
        <strain evidence="10">Ta-2019</strain>
    </source>
</reference>
<evidence type="ECO:0000256" key="7">
    <source>
        <dbReference type="ARBA" id="ARBA00023136"/>
    </source>
</evidence>
<keyword evidence="5" id="KW-1133">Transmembrane helix</keyword>
<evidence type="ECO:0000256" key="1">
    <source>
        <dbReference type="ARBA" id="ARBA00004141"/>
    </source>
</evidence>
<proteinExistence type="inferred from homology"/>
<dbReference type="EMBL" id="JAHRHJ020000001">
    <property type="protein sequence ID" value="KAH9331601.1"/>
    <property type="molecule type" value="Genomic_DNA"/>
</dbReference>
<keyword evidence="11" id="KW-1185">Reference proteome</keyword>
<comment type="subcellular location">
    <subcellularLocation>
        <location evidence="1">Membrane</location>
        <topology evidence="1">Multi-pass membrane protein</topology>
    </subcellularLocation>
</comment>
<gene>
    <name evidence="10" type="ORF">KI387_003709</name>
</gene>
<dbReference type="PANTHER" id="PTHR11629:SF63">
    <property type="entry name" value="V-TYPE PROTON ATPASE SUBUNIT A"/>
    <property type="match status" value="1"/>
</dbReference>
<dbReference type="GO" id="GO:0007035">
    <property type="term" value="P:vacuolar acidification"/>
    <property type="evidence" value="ECO:0007669"/>
    <property type="project" value="TreeGrafter"/>
</dbReference>
<evidence type="ECO:0000256" key="2">
    <source>
        <dbReference type="ARBA" id="ARBA00009904"/>
    </source>
</evidence>
<evidence type="ECO:0000313" key="10">
    <source>
        <dbReference type="EMBL" id="KAH9331601.1"/>
    </source>
</evidence>
<keyword evidence="4" id="KW-0812">Transmembrane</keyword>
<feature type="non-terminal residue" evidence="10">
    <location>
        <position position="194"/>
    </location>
</feature>
<evidence type="ECO:0000256" key="3">
    <source>
        <dbReference type="ARBA" id="ARBA00022448"/>
    </source>
</evidence>